<dbReference type="KEGG" id="nco:AAW31_08510"/>
<evidence type="ECO:0000256" key="1">
    <source>
        <dbReference type="ARBA" id="ARBA00001275"/>
    </source>
</evidence>
<evidence type="ECO:0000256" key="4">
    <source>
        <dbReference type="PIRSR" id="PIRSR000460-1"/>
    </source>
</evidence>
<dbReference type="NCBIfam" id="TIGR02094">
    <property type="entry name" value="more_P_ylases"/>
    <property type="match status" value="1"/>
</dbReference>
<dbReference type="PIRSF" id="PIRSF000460">
    <property type="entry name" value="Pprylas_GlgP"/>
    <property type="match status" value="1"/>
</dbReference>
<dbReference type="EMBL" id="CP011451">
    <property type="protein sequence ID" value="AKH37840.1"/>
    <property type="molecule type" value="Genomic_DNA"/>
</dbReference>
<keyword evidence="4" id="KW-0663">Pyridoxal phosphate</keyword>
<dbReference type="Pfam" id="PF00343">
    <property type="entry name" value="Phosphorylase"/>
    <property type="match status" value="1"/>
</dbReference>
<dbReference type="GO" id="GO:0030170">
    <property type="term" value="F:pyridoxal phosphate binding"/>
    <property type="evidence" value="ECO:0007669"/>
    <property type="project" value="InterPro"/>
</dbReference>
<dbReference type="InterPro" id="IPR052182">
    <property type="entry name" value="Glycogen/Maltodextrin_Phosph"/>
</dbReference>
<reference evidence="7 9" key="3">
    <citation type="submission" date="2019-07" db="EMBL/GenBank/DDBJ databases">
        <title>Active sludge and wastewater microbial communities from Klosterneuburg, Austria.</title>
        <authorList>
            <person name="Wagner M."/>
        </authorList>
    </citation>
    <scope>NUCLEOTIDE SEQUENCE [LARGE SCALE GENOMIC DNA]</scope>
    <source>
        <strain evidence="7 9">Nm2</strain>
    </source>
</reference>
<proteinExistence type="inferred from homology"/>
<comment type="similarity">
    <text evidence="2">Belongs to the glycogen phosphorylase family.</text>
</comment>
<evidence type="ECO:0000313" key="8">
    <source>
        <dbReference type="Proteomes" id="UP000034156"/>
    </source>
</evidence>
<dbReference type="RefSeq" id="WP_046849910.1">
    <property type="nucleotide sequence ID" value="NZ_CP011451.1"/>
</dbReference>
<dbReference type="PATRIC" id="fig|44574.3.peg.2077"/>
<sequence length="851" mass="97633">MINKTTFTVTVNPKIPARLSRMEELANNLRYSWDRETRSLFSRIDPRLWGAAGHNPKAFLRRVDESLLHKAASERTFLSSYNSVLSSYDAYHAEPLQYDHIEGFSPPDRIAYFCFEFGFHESLPVYSGGLGILAGDHCKAASDLRLPLVAVGLLYRQGYFFQTIDAQGNQQAIYTDSDFEVLPVKPALHDDGSEVHIQIALPGRNVMVKVWRTIIGHVNLYLLDTDLPENPEHDRLITHQLYGGDKNMRIEQEILLGVGGVRALQKMGIKPTVWHSNEGHAAFMMLERARNLVQQGLDFASAMETVAVNTIFTTHTAVPAGHDHFSRAIMHDYFAEFCHDLKISWEEFMALGHMPGSDDFNMTTLAIHMSRTHNGVSKIHGDVSARICRDLWPQIEPEENPITYITNGVHVPTFLAQEWSNLFYRYLGYEWRDKMCDIEFWSRIDMIPDHLFWSARQTLKSQMFYGIRARLTEQNRRNRGSETHLDRLLELVDPINPNVLVLGFARRFATYKRAALLFENLDWLRKILLDPERPVLLVFAGKAHPADIPGQDLIRRVSQVARLPEFEGRILLVEGYDMRLARRLVAGVDVWINNPIYPLEASGTSGMKAGINGTINLSVLDGWWEEGFDGKNGWAVKPASDDTEAGVRDKDESQAFYEILQDQVIPMYYHRGKFGYSAEWVKMAKYSMASLLPRYNATRMVNEYIKKFYARAHAQGEHYAQDNFANAKKVAAWKAKVSAAWGGVSLRRQDTPCKRIDFSNALHFKLAAKLNGLQPDDVVVELLIYQENKKVRLNSYQHVRFKFVGINEMQEHLFELNYVPELCGKKEYYLRMHPYHPLLTHPLEMGMMVWV</sequence>
<dbReference type="InterPro" id="IPR011834">
    <property type="entry name" value="Agluc_phsphrylas"/>
</dbReference>
<dbReference type="Proteomes" id="UP000034156">
    <property type="component" value="Chromosome"/>
</dbReference>
<organism evidence="6 8">
    <name type="scientific">Nitrosomonas communis</name>
    <dbReference type="NCBI Taxonomy" id="44574"/>
    <lineage>
        <taxon>Bacteria</taxon>
        <taxon>Pseudomonadati</taxon>
        <taxon>Pseudomonadota</taxon>
        <taxon>Betaproteobacteria</taxon>
        <taxon>Nitrosomonadales</taxon>
        <taxon>Nitrosomonadaceae</taxon>
        <taxon>Nitrosomonas</taxon>
    </lineage>
</organism>
<dbReference type="EMBL" id="VNHT01000005">
    <property type="protein sequence ID" value="TYP92885.1"/>
    <property type="molecule type" value="Genomic_DNA"/>
</dbReference>
<evidence type="ECO:0000313" key="7">
    <source>
        <dbReference type="EMBL" id="TYP92885.1"/>
    </source>
</evidence>
<dbReference type="InterPro" id="IPR000811">
    <property type="entry name" value="Glyco_trans_35"/>
</dbReference>
<accession>A0A0F7KBP4</accession>
<feature type="domain" description="DUF3417" evidence="5">
    <location>
        <begin position="15"/>
        <end position="123"/>
    </location>
</feature>
<dbReference type="PANTHER" id="PTHR42655">
    <property type="entry name" value="GLYCOGEN PHOSPHORYLASE"/>
    <property type="match status" value="1"/>
</dbReference>
<name>A0A0F7KBP4_9PROT</name>
<feature type="modified residue" description="N6-(pyridoxal phosphate)lysine" evidence="4">
    <location>
        <position position="608"/>
    </location>
</feature>
<dbReference type="Pfam" id="PF11897">
    <property type="entry name" value="DUF3417"/>
    <property type="match status" value="1"/>
</dbReference>
<reference evidence="6 8" key="2">
    <citation type="journal article" date="2016" name="Genome Announc.">
        <title>Genome Sequence of Nitrosomonas communis Strain Nm2, a Mesophilic Ammonia-Oxidizing Bacterium Isolated from Mediterranean Soil.</title>
        <authorList>
            <person name="Kozlowski J.A."/>
            <person name="Kits K.D."/>
            <person name="Stein L.Y."/>
        </authorList>
    </citation>
    <scope>NUCLEOTIDE SEQUENCE [LARGE SCALE GENOMIC DNA]</scope>
    <source>
        <strain evidence="6 8">Nm2</strain>
    </source>
</reference>
<protein>
    <submittedName>
        <fullName evidence="6">Alpha-glucan phosphorylase</fullName>
    </submittedName>
    <submittedName>
        <fullName evidence="7">Starch phosphorylase</fullName>
    </submittedName>
</protein>
<dbReference type="PANTHER" id="PTHR42655:SF1">
    <property type="entry name" value="GLYCOGEN PHOSPHORYLASE"/>
    <property type="match status" value="1"/>
</dbReference>
<gene>
    <name evidence="6" type="ORF">AAW31_08510</name>
    <name evidence="7" type="ORF">BCL69_100586</name>
</gene>
<keyword evidence="3" id="KW-0021">Allosteric enzyme</keyword>
<dbReference type="InterPro" id="IPR024517">
    <property type="entry name" value="Glycogen_phosphorylase_DUF3417"/>
</dbReference>
<dbReference type="GO" id="GO:0008184">
    <property type="term" value="F:glycogen phosphorylase activity"/>
    <property type="evidence" value="ECO:0007669"/>
    <property type="project" value="InterPro"/>
</dbReference>
<dbReference type="GO" id="GO:0005975">
    <property type="term" value="P:carbohydrate metabolic process"/>
    <property type="evidence" value="ECO:0007669"/>
    <property type="project" value="InterPro"/>
</dbReference>
<dbReference type="SUPFAM" id="SSF53756">
    <property type="entry name" value="UDP-Glycosyltransferase/glycogen phosphorylase"/>
    <property type="match status" value="1"/>
</dbReference>
<evidence type="ECO:0000256" key="2">
    <source>
        <dbReference type="ARBA" id="ARBA00006047"/>
    </source>
</evidence>
<keyword evidence="8" id="KW-1185">Reference proteome</keyword>
<comment type="catalytic activity">
    <reaction evidence="1">
        <text>[(1-&gt;4)-alpha-D-glucosyl](n) + phosphate = [(1-&gt;4)-alpha-D-glucosyl](n-1) + alpha-D-glucose 1-phosphate</text>
        <dbReference type="Rhea" id="RHEA:41732"/>
        <dbReference type="Rhea" id="RHEA-COMP:9584"/>
        <dbReference type="Rhea" id="RHEA-COMP:9586"/>
        <dbReference type="ChEBI" id="CHEBI:15444"/>
        <dbReference type="ChEBI" id="CHEBI:43474"/>
        <dbReference type="ChEBI" id="CHEBI:58601"/>
        <dbReference type="EC" id="2.4.1.1"/>
    </reaction>
</comment>
<dbReference type="Gene3D" id="3.40.50.2000">
    <property type="entry name" value="Glycogen Phosphorylase B"/>
    <property type="match status" value="3"/>
</dbReference>
<evidence type="ECO:0000259" key="5">
    <source>
        <dbReference type="Pfam" id="PF11897"/>
    </source>
</evidence>
<dbReference type="OrthoDB" id="7229284at2"/>
<evidence type="ECO:0000313" key="6">
    <source>
        <dbReference type="EMBL" id="AKH37840.1"/>
    </source>
</evidence>
<evidence type="ECO:0000313" key="9">
    <source>
        <dbReference type="Proteomes" id="UP000324176"/>
    </source>
</evidence>
<reference evidence="8" key="1">
    <citation type="submission" date="2015-05" db="EMBL/GenBank/DDBJ databases">
        <title>Draft genome of Nitrosomonas communis strain Nm2.</title>
        <authorList>
            <person name="Kozlowski J.A."/>
            <person name="Kits K.D."/>
            <person name="Stein L.Y."/>
        </authorList>
    </citation>
    <scope>NUCLEOTIDE SEQUENCE [LARGE SCALE GENOMIC DNA]</scope>
    <source>
        <strain evidence="8">Nm2</strain>
    </source>
</reference>
<dbReference type="AlphaFoldDB" id="A0A0F7KBP4"/>
<dbReference type="Proteomes" id="UP000324176">
    <property type="component" value="Unassembled WGS sequence"/>
</dbReference>
<evidence type="ECO:0000256" key="3">
    <source>
        <dbReference type="ARBA" id="ARBA00022533"/>
    </source>
</evidence>